<dbReference type="Proteomes" id="UP000799539">
    <property type="component" value="Unassembled WGS sequence"/>
</dbReference>
<feature type="chain" id="PRO_5025445117" evidence="3">
    <location>
        <begin position="25"/>
        <end position="397"/>
    </location>
</feature>
<proteinExistence type="predicted"/>
<keyword evidence="3" id="KW-0732">Signal</keyword>
<evidence type="ECO:0000256" key="3">
    <source>
        <dbReference type="SAM" id="SignalP"/>
    </source>
</evidence>
<feature type="compositionally biased region" description="Polar residues" evidence="1">
    <location>
        <begin position="380"/>
        <end position="390"/>
    </location>
</feature>
<dbReference type="AlphaFoldDB" id="A0A6A6FUV1"/>
<keyword evidence="2" id="KW-0472">Membrane</keyword>
<dbReference type="EMBL" id="ML992663">
    <property type="protein sequence ID" value="KAF2216998.1"/>
    <property type="molecule type" value="Genomic_DNA"/>
</dbReference>
<dbReference type="OrthoDB" id="5215637at2759"/>
<feature type="transmembrane region" description="Helical" evidence="2">
    <location>
        <begin position="188"/>
        <end position="210"/>
    </location>
</feature>
<keyword evidence="2" id="KW-0812">Transmembrane</keyword>
<name>A0A6A6FUV1_9PEZI</name>
<feature type="signal peptide" evidence="3">
    <location>
        <begin position="1"/>
        <end position="24"/>
    </location>
</feature>
<feature type="region of interest" description="Disordered" evidence="1">
    <location>
        <begin position="357"/>
        <end position="397"/>
    </location>
</feature>
<keyword evidence="2" id="KW-1133">Transmembrane helix</keyword>
<protein>
    <submittedName>
        <fullName evidence="4">Uncharacterized protein</fullName>
    </submittedName>
</protein>
<evidence type="ECO:0000313" key="5">
    <source>
        <dbReference type="Proteomes" id="UP000799539"/>
    </source>
</evidence>
<evidence type="ECO:0000256" key="1">
    <source>
        <dbReference type="SAM" id="MobiDB-lite"/>
    </source>
</evidence>
<keyword evidence="5" id="KW-1185">Reference proteome</keyword>
<organism evidence="4 5">
    <name type="scientific">Cercospora zeae-maydis SCOH1-5</name>
    <dbReference type="NCBI Taxonomy" id="717836"/>
    <lineage>
        <taxon>Eukaryota</taxon>
        <taxon>Fungi</taxon>
        <taxon>Dikarya</taxon>
        <taxon>Ascomycota</taxon>
        <taxon>Pezizomycotina</taxon>
        <taxon>Dothideomycetes</taxon>
        <taxon>Dothideomycetidae</taxon>
        <taxon>Mycosphaerellales</taxon>
        <taxon>Mycosphaerellaceae</taxon>
        <taxon>Cercospora</taxon>
    </lineage>
</organism>
<evidence type="ECO:0000313" key="4">
    <source>
        <dbReference type="EMBL" id="KAF2216998.1"/>
    </source>
</evidence>
<reference evidence="4" key="1">
    <citation type="journal article" date="2020" name="Stud. Mycol.">
        <title>101 Dothideomycetes genomes: a test case for predicting lifestyles and emergence of pathogens.</title>
        <authorList>
            <person name="Haridas S."/>
            <person name="Albert R."/>
            <person name="Binder M."/>
            <person name="Bloem J."/>
            <person name="Labutti K."/>
            <person name="Salamov A."/>
            <person name="Andreopoulos B."/>
            <person name="Baker S."/>
            <person name="Barry K."/>
            <person name="Bills G."/>
            <person name="Bluhm B."/>
            <person name="Cannon C."/>
            <person name="Castanera R."/>
            <person name="Culley D."/>
            <person name="Daum C."/>
            <person name="Ezra D."/>
            <person name="Gonzalez J."/>
            <person name="Henrissat B."/>
            <person name="Kuo A."/>
            <person name="Liang C."/>
            <person name="Lipzen A."/>
            <person name="Lutzoni F."/>
            <person name="Magnuson J."/>
            <person name="Mondo S."/>
            <person name="Nolan M."/>
            <person name="Ohm R."/>
            <person name="Pangilinan J."/>
            <person name="Park H.-J."/>
            <person name="Ramirez L."/>
            <person name="Alfaro M."/>
            <person name="Sun H."/>
            <person name="Tritt A."/>
            <person name="Yoshinaga Y."/>
            <person name="Zwiers L.-H."/>
            <person name="Turgeon B."/>
            <person name="Goodwin S."/>
            <person name="Spatafora J."/>
            <person name="Crous P."/>
            <person name="Grigoriev I."/>
        </authorList>
    </citation>
    <scope>NUCLEOTIDE SEQUENCE</scope>
    <source>
        <strain evidence="4">SCOH1-5</strain>
    </source>
</reference>
<accession>A0A6A6FUV1</accession>
<sequence>MPFINHSLSRPLAVLCILIAGSVAQNCYFPDGSLSKHKSCSAMGTASSCCASNAFCLDNGLCFEEGVVTRGSCTDKDWKSGACPDYCKAEQPNRSVAITPCSMNGSQSTFTCGLNNTACRHESQTFGLSGSSALVLRPAQVSALIAPVLSSVAAQASASASEQAKATVASCPSAETISSGMYFTPGQMAGLGVGLGIPFLIAACTAIMLWNKERARHPKLMYQLPDELNMHLKPMPPSMFPAHPAVRSIPPSRDGYPMSRDGVPVSRDGFSSSKDFSASKDFTASKDFSASKESCDYATSFRTGTPVTSIHGRETPQDMQTFAERCQAMNKQIGHKRISEHNRYELDGQPVGSAFRFTGSGKPAPKDKTASATIIDLGKRTNTMTTANPKSSRERTR</sequence>
<evidence type="ECO:0000256" key="2">
    <source>
        <dbReference type="SAM" id="Phobius"/>
    </source>
</evidence>
<gene>
    <name evidence="4" type="ORF">CERZMDRAFT_80986</name>
</gene>